<keyword evidence="4" id="KW-0963">Cytoplasm</keyword>
<dbReference type="PANTHER" id="PTHR10683:SF31">
    <property type="entry name" value="TRANSALDOLASE"/>
    <property type="match status" value="1"/>
</dbReference>
<dbReference type="AlphaFoldDB" id="A0A1Y1ITH6"/>
<dbReference type="STRING" id="105231.A0A1Y1ITH6"/>
<dbReference type="InterPro" id="IPR004732">
    <property type="entry name" value="Transaldolase_2"/>
</dbReference>
<dbReference type="HAMAP" id="MF_00493">
    <property type="entry name" value="Transaldolase_2"/>
    <property type="match status" value="1"/>
</dbReference>
<protein>
    <recommendedName>
        <fullName evidence="9">Transaldolase</fullName>
        <ecNumber evidence="9">2.2.1.2</ecNumber>
    </recommendedName>
</protein>
<comment type="function">
    <text evidence="9">Catalyzes the rate-limiting step of the non-oxidative phase in the pentose phosphate pathway. Catalyzes the reversible conversion of sedheptulose-7-phosphate and D-glyceraldehyde 3-phosphate into erythrose-4-phosphate and beta-D-fructose 6-phosphate.</text>
</comment>
<dbReference type="Gene3D" id="3.20.20.70">
    <property type="entry name" value="Aldolase class I"/>
    <property type="match status" value="1"/>
</dbReference>
<organism evidence="10 11">
    <name type="scientific">Klebsormidium nitens</name>
    <name type="common">Green alga</name>
    <name type="synonym">Ulothrix nitens</name>
    <dbReference type="NCBI Taxonomy" id="105231"/>
    <lineage>
        <taxon>Eukaryota</taxon>
        <taxon>Viridiplantae</taxon>
        <taxon>Streptophyta</taxon>
        <taxon>Klebsormidiophyceae</taxon>
        <taxon>Klebsormidiales</taxon>
        <taxon>Klebsormidiaceae</taxon>
        <taxon>Klebsormidium</taxon>
    </lineage>
</organism>
<dbReference type="InterPro" id="IPR013785">
    <property type="entry name" value="Aldolase_TIM"/>
</dbReference>
<dbReference type="EMBL" id="DF237745">
    <property type="protein sequence ID" value="GAQ91498.1"/>
    <property type="molecule type" value="Genomic_DNA"/>
</dbReference>
<comment type="similarity">
    <text evidence="3">Belongs to the transaldolase family. Type 2 subfamily.</text>
</comment>
<name>A0A1Y1ITH6_KLENI</name>
<gene>
    <name evidence="10" type="ORF">KFL_007960030</name>
</gene>
<dbReference type="CDD" id="cd00955">
    <property type="entry name" value="Transaldolase_like"/>
    <property type="match status" value="1"/>
</dbReference>
<dbReference type="GO" id="GO:0005737">
    <property type="term" value="C:cytoplasm"/>
    <property type="evidence" value="ECO:0007669"/>
    <property type="project" value="UniProtKB-SubCell"/>
</dbReference>
<evidence type="ECO:0000256" key="4">
    <source>
        <dbReference type="ARBA" id="ARBA00022490"/>
    </source>
</evidence>
<proteinExistence type="inferred from homology"/>
<dbReference type="OrthoDB" id="2015515at2759"/>
<evidence type="ECO:0000313" key="11">
    <source>
        <dbReference type="Proteomes" id="UP000054558"/>
    </source>
</evidence>
<evidence type="ECO:0000256" key="2">
    <source>
        <dbReference type="ARBA" id="ARBA00004496"/>
    </source>
</evidence>
<keyword evidence="11" id="KW-1185">Reference proteome</keyword>
<evidence type="ECO:0000256" key="7">
    <source>
        <dbReference type="ARBA" id="ARBA00023270"/>
    </source>
</evidence>
<evidence type="ECO:0000256" key="9">
    <source>
        <dbReference type="RuleBase" id="RU000501"/>
    </source>
</evidence>
<comment type="subcellular location">
    <subcellularLocation>
        <location evidence="2">Cytoplasm</location>
    </subcellularLocation>
</comment>
<sequence>MAASSIASPVAQLVPVAAYRKASASAASRDSHWLCPTLSLPQCLGALGGQSAFLSGPILSRKGESQRQCFSRGLQVRCAKAATSGNVAEDIKQHTRLHDLYNQQGQSPWLDNLTRDDLQDGKLQEWVDKGIRGVTDNPSIFEKAVMHSDRYDGQYRELIAAGKTVEQSYWELQITDINDALEVLWPVYAASHGEDGYISIEVSPEVALDTQRTIDSARYLHGRINKPNLMIKIPATKEGVPAIQRMIAEGRNVNVTLIFSLTRYEAVIDAYLAGLEEAAEQLSAEKVAAISSVASFFVSRVDTEVDKRLDAIGTPEAQALKGKAAVAQAKLAYELAQNKFSGPRWQGLATRASAKMQRPLWASTGTKNAAYPDTLYVDQLIGPATVNTMPEKTIQAFMDHGSVARTVDQELDDAHATMRKLKEIGIDMEDVATTLEKAGLDSFGQSFSSLMDSLTKKSEQLTPA</sequence>
<dbReference type="UniPathway" id="UPA00115">
    <property type="reaction ID" value="UER00414"/>
</dbReference>
<dbReference type="InterPro" id="IPR018225">
    <property type="entry name" value="Transaldolase_AS"/>
</dbReference>
<dbReference type="Pfam" id="PF00923">
    <property type="entry name" value="TAL_FSA"/>
    <property type="match status" value="1"/>
</dbReference>
<comment type="function">
    <text evidence="1">Transaldolase is important for the balance of metabolites in the pentose-phosphate pathway.</text>
</comment>
<dbReference type="OMA" id="ATECYYQ"/>
<dbReference type="InterPro" id="IPR001585">
    <property type="entry name" value="TAL/FSA"/>
</dbReference>
<dbReference type="GO" id="GO:0005975">
    <property type="term" value="P:carbohydrate metabolic process"/>
    <property type="evidence" value="ECO:0007669"/>
    <property type="project" value="InterPro"/>
</dbReference>
<comment type="pathway">
    <text evidence="9">Carbohydrate degradation; pentose phosphate pathway; D-glyceraldehyde 3-phosphate and beta-D-fructose 6-phosphate from D-ribose 5-phosphate and D-xylulose 5-phosphate (non-oxidative stage): step 2/3.</text>
</comment>
<evidence type="ECO:0000256" key="8">
    <source>
        <dbReference type="ARBA" id="ARBA00048810"/>
    </source>
</evidence>
<dbReference type="NCBIfam" id="NF002881">
    <property type="entry name" value="PRK03343.1"/>
    <property type="match status" value="1"/>
</dbReference>
<evidence type="ECO:0000256" key="1">
    <source>
        <dbReference type="ARBA" id="ARBA00003518"/>
    </source>
</evidence>
<evidence type="ECO:0000256" key="6">
    <source>
        <dbReference type="ARBA" id="ARBA00023126"/>
    </source>
</evidence>
<evidence type="ECO:0000313" key="10">
    <source>
        <dbReference type="EMBL" id="GAQ91498.1"/>
    </source>
</evidence>
<keyword evidence="5 9" id="KW-0808">Transferase</keyword>
<comment type="catalytic activity">
    <reaction evidence="8 9">
        <text>D-sedoheptulose 7-phosphate + D-glyceraldehyde 3-phosphate = D-erythrose 4-phosphate + beta-D-fructose 6-phosphate</text>
        <dbReference type="Rhea" id="RHEA:17053"/>
        <dbReference type="ChEBI" id="CHEBI:16897"/>
        <dbReference type="ChEBI" id="CHEBI:57483"/>
        <dbReference type="ChEBI" id="CHEBI:57634"/>
        <dbReference type="ChEBI" id="CHEBI:59776"/>
        <dbReference type="EC" id="2.2.1.2"/>
    </reaction>
</comment>
<reference evidence="10 11" key="1">
    <citation type="journal article" date="2014" name="Nat. Commun.">
        <title>Klebsormidium flaccidum genome reveals primary factors for plant terrestrial adaptation.</title>
        <authorList>
            <person name="Hori K."/>
            <person name="Maruyama F."/>
            <person name="Fujisawa T."/>
            <person name="Togashi T."/>
            <person name="Yamamoto N."/>
            <person name="Seo M."/>
            <person name="Sato S."/>
            <person name="Yamada T."/>
            <person name="Mori H."/>
            <person name="Tajima N."/>
            <person name="Moriyama T."/>
            <person name="Ikeuchi M."/>
            <person name="Watanabe M."/>
            <person name="Wada H."/>
            <person name="Kobayashi K."/>
            <person name="Saito M."/>
            <person name="Masuda T."/>
            <person name="Sasaki-Sekimoto Y."/>
            <person name="Mashiguchi K."/>
            <person name="Awai K."/>
            <person name="Shimojima M."/>
            <person name="Masuda S."/>
            <person name="Iwai M."/>
            <person name="Nobusawa T."/>
            <person name="Narise T."/>
            <person name="Kondo S."/>
            <person name="Saito H."/>
            <person name="Sato R."/>
            <person name="Murakawa M."/>
            <person name="Ihara Y."/>
            <person name="Oshima-Yamada Y."/>
            <person name="Ohtaka K."/>
            <person name="Satoh M."/>
            <person name="Sonobe K."/>
            <person name="Ishii M."/>
            <person name="Ohtani R."/>
            <person name="Kanamori-Sato M."/>
            <person name="Honoki R."/>
            <person name="Miyazaki D."/>
            <person name="Mochizuki H."/>
            <person name="Umetsu J."/>
            <person name="Higashi K."/>
            <person name="Shibata D."/>
            <person name="Kamiya Y."/>
            <person name="Sato N."/>
            <person name="Nakamura Y."/>
            <person name="Tabata S."/>
            <person name="Ida S."/>
            <person name="Kurokawa K."/>
            <person name="Ohta H."/>
        </authorList>
    </citation>
    <scope>NUCLEOTIDE SEQUENCE [LARGE SCALE GENOMIC DNA]</scope>
    <source>
        <strain evidence="10 11">NIES-2285</strain>
    </source>
</reference>
<dbReference type="NCBIfam" id="TIGR00876">
    <property type="entry name" value="tal_mycobact"/>
    <property type="match status" value="1"/>
</dbReference>
<dbReference type="EC" id="2.2.1.2" evidence="9"/>
<dbReference type="PROSITE" id="PS00958">
    <property type="entry name" value="TRANSALDOLASE_2"/>
    <property type="match status" value="1"/>
</dbReference>
<keyword evidence="6 9" id="KW-0570">Pentose shunt</keyword>
<accession>A0A1Y1ITH6</accession>
<dbReference type="GO" id="GO:0004801">
    <property type="term" value="F:transaldolase activity"/>
    <property type="evidence" value="ECO:0007669"/>
    <property type="project" value="UniProtKB-EC"/>
</dbReference>
<dbReference type="PANTHER" id="PTHR10683">
    <property type="entry name" value="TRANSALDOLASE"/>
    <property type="match status" value="1"/>
</dbReference>
<dbReference type="Proteomes" id="UP000054558">
    <property type="component" value="Unassembled WGS sequence"/>
</dbReference>
<evidence type="ECO:0000256" key="5">
    <source>
        <dbReference type="ARBA" id="ARBA00022679"/>
    </source>
</evidence>
<keyword evidence="7" id="KW-0704">Schiff base</keyword>
<evidence type="ECO:0000256" key="3">
    <source>
        <dbReference type="ARBA" id="ARBA00008426"/>
    </source>
</evidence>
<dbReference type="GO" id="GO:0006098">
    <property type="term" value="P:pentose-phosphate shunt"/>
    <property type="evidence" value="ECO:0007669"/>
    <property type="project" value="UniProtKB-UniPathway"/>
</dbReference>
<dbReference type="SUPFAM" id="SSF51569">
    <property type="entry name" value="Aldolase"/>
    <property type="match status" value="1"/>
</dbReference>